<dbReference type="InterPro" id="IPR011759">
    <property type="entry name" value="Cyt_c_oxidase_su2_TM_dom"/>
</dbReference>
<accession>A0A6A7RUT2</accession>
<evidence type="ECO:0000256" key="3">
    <source>
        <dbReference type="ARBA" id="ARBA00023136"/>
    </source>
</evidence>
<dbReference type="Gene3D" id="1.10.287.90">
    <property type="match status" value="1"/>
</dbReference>
<keyword evidence="2 4" id="KW-0812">Transmembrane</keyword>
<dbReference type="InterPro" id="IPR036257">
    <property type="entry name" value="Cyt_c_oxidase_su2_TM_sf"/>
</dbReference>
<feature type="transmembrane region" description="Helical" evidence="4">
    <location>
        <begin position="54"/>
        <end position="70"/>
    </location>
</feature>
<dbReference type="AlphaFoldDB" id="A0A6A7RUT2"/>
<dbReference type="EMBL" id="PDHS01000305">
    <property type="protein sequence ID" value="MQM31347.1"/>
    <property type="molecule type" value="Genomic_DNA"/>
</dbReference>
<gene>
    <name evidence="6" type="ORF">CRU78_12840</name>
</gene>
<dbReference type="GO" id="GO:0016020">
    <property type="term" value="C:membrane"/>
    <property type="evidence" value="ECO:0007669"/>
    <property type="project" value="UniProtKB-SubCell"/>
</dbReference>
<proteinExistence type="predicted"/>
<evidence type="ECO:0000256" key="1">
    <source>
        <dbReference type="ARBA" id="ARBA00004141"/>
    </source>
</evidence>
<evidence type="ECO:0000313" key="6">
    <source>
        <dbReference type="EMBL" id="MQM31347.1"/>
    </source>
</evidence>
<comment type="subcellular location">
    <subcellularLocation>
        <location evidence="1">Membrane</location>
        <topology evidence="1">Multi-pass membrane protein</topology>
    </subcellularLocation>
</comment>
<reference evidence="6 7" key="1">
    <citation type="submission" date="2017-09" db="EMBL/GenBank/DDBJ databases">
        <title>Metagenomic Analysis Reveals Denitrifying Candidatus Accumulibacter and Flanking Population as a Source of N2O.</title>
        <authorList>
            <person name="Gao H."/>
            <person name="Mao Y."/>
            <person name="Zhao X."/>
            <person name="Liu W.-T."/>
            <person name="Zhang T."/>
            <person name="Wells G."/>
        </authorList>
    </citation>
    <scope>NUCLEOTIDE SEQUENCE [LARGE SCALE GENOMIC DNA]</scope>
    <source>
        <strain evidence="6">CANDO_2_IC</strain>
    </source>
</reference>
<feature type="transmembrane region" description="Helical" evidence="4">
    <location>
        <begin position="133"/>
        <end position="152"/>
    </location>
</feature>
<organism evidence="6 7">
    <name type="scientific">Candidatus Accumulibacter phosphatis</name>
    <dbReference type="NCBI Taxonomy" id="327160"/>
    <lineage>
        <taxon>Bacteria</taxon>
        <taxon>Pseudomonadati</taxon>
        <taxon>Pseudomonadota</taxon>
        <taxon>Betaproteobacteria</taxon>
        <taxon>Candidatus Accumulibacter</taxon>
    </lineage>
</organism>
<protein>
    <recommendedName>
        <fullName evidence="5">Cytochrome oxidase subunit II transmembrane region profile domain-containing protein</fullName>
    </recommendedName>
</protein>
<name>A0A6A7RUT2_9PROT</name>
<keyword evidence="3 4" id="KW-0472">Membrane</keyword>
<evidence type="ECO:0000256" key="2">
    <source>
        <dbReference type="ARBA" id="ARBA00022692"/>
    </source>
</evidence>
<evidence type="ECO:0000259" key="5">
    <source>
        <dbReference type="PROSITE" id="PS50999"/>
    </source>
</evidence>
<feature type="domain" description="Cytochrome oxidase subunit II transmembrane region profile" evidence="5">
    <location>
        <begin position="61"/>
        <end position="158"/>
    </location>
</feature>
<comment type="caution">
    <text evidence="6">The sequence shown here is derived from an EMBL/GenBank/DDBJ whole genome shotgun (WGS) entry which is preliminary data.</text>
</comment>
<feature type="transmembrane region" description="Helical" evidence="4">
    <location>
        <begin position="90"/>
        <end position="112"/>
    </location>
</feature>
<dbReference type="PROSITE" id="PS50999">
    <property type="entry name" value="COX2_TM"/>
    <property type="match status" value="1"/>
</dbReference>
<dbReference type="Proteomes" id="UP000342300">
    <property type="component" value="Unassembled WGS sequence"/>
</dbReference>
<dbReference type="SUPFAM" id="SSF81464">
    <property type="entry name" value="Cytochrome c oxidase subunit II-like, transmembrane region"/>
    <property type="match status" value="1"/>
</dbReference>
<dbReference type="GO" id="GO:0022900">
    <property type="term" value="P:electron transport chain"/>
    <property type="evidence" value="ECO:0007669"/>
    <property type="project" value="InterPro"/>
</dbReference>
<dbReference type="Pfam" id="PF02790">
    <property type="entry name" value="COX2_TM"/>
    <property type="match status" value="1"/>
</dbReference>
<keyword evidence="4" id="KW-1133">Transmembrane helix</keyword>
<sequence>METYQKMKAMTVSLIPDPSPAAGRREFCEAHARLSRSGERFLKMLHRFCLRAKILWRGLLLAAAPALVLADSTASSTFTTAGREPLAIHAYFMAMITVLFVVVFVITIYTMAKHRKICGDQASKFSGPTGTVQWLWAMVPFAILLFVDYLLISLHFAG</sequence>
<evidence type="ECO:0000313" key="7">
    <source>
        <dbReference type="Proteomes" id="UP000342300"/>
    </source>
</evidence>
<evidence type="ECO:0000256" key="4">
    <source>
        <dbReference type="SAM" id="Phobius"/>
    </source>
</evidence>